<gene>
    <name evidence="3" type="ORF">C1SCF055_LOCUS10504</name>
</gene>
<organism evidence="3">
    <name type="scientific">Cladocopium goreaui</name>
    <dbReference type="NCBI Taxonomy" id="2562237"/>
    <lineage>
        <taxon>Eukaryota</taxon>
        <taxon>Sar</taxon>
        <taxon>Alveolata</taxon>
        <taxon>Dinophyceae</taxon>
        <taxon>Suessiales</taxon>
        <taxon>Symbiodiniaceae</taxon>
        <taxon>Cladocopium</taxon>
    </lineage>
</organism>
<evidence type="ECO:0000256" key="1">
    <source>
        <dbReference type="SAM" id="MobiDB-lite"/>
    </source>
</evidence>
<reference evidence="4 5" key="2">
    <citation type="submission" date="2024-05" db="EMBL/GenBank/DDBJ databases">
        <authorList>
            <person name="Chen Y."/>
            <person name="Shah S."/>
            <person name="Dougan E. K."/>
            <person name="Thang M."/>
            <person name="Chan C."/>
        </authorList>
    </citation>
    <scope>NUCLEOTIDE SEQUENCE [LARGE SCALE GENOMIC DNA]</scope>
</reference>
<sequence>MTKVPLSVCGGQEEVTLLLPLQRIAPADRTLLAVGAGPCSCSVGQQPHVFSVIRSTGNVSFTIKAEDLSKKLVTEVTVKLDSPETAKAIATDAAQANDSSNSTVPATPSSSTNSPSAETQSANGTGLKGNDSAANKPDDIPKGSNASKAGSQGGKVPEGGNAPQGGNEPEKANASQRGNVSAEGGLPDGKGLESQGGSVPRAGNVPEGGNMSEEGNVSEEGDGNDRHSPDIARATKEPAALEKPHADEVLEDAFDHMSFSLESSRQLSQRRGGFGRRGGFTPSRRRSFSPSRRRTFSPPRRRTFSPQRRRTFSPPRRRTFQSPRRRRSVGPSYQSPRRRGWQNRAHPGPHYNYRPPAGYQQRPYGYRTDNYYRPHQGNGAKIAMAGAAGFVGGAAVGHMVSSSRYSRWNTMTYGRRNGQNQSRLGKECHFQDFTGDCSTCFKRFGAENCRVNYDYPEAASRDDLMATAFLPRDYSRALRVTLTKIAGPDLAKERICPPDGWHWDPKLSNYTGKWVPPDKQDIFITLTKVEKEVQAPAPSPPDKPRQRPARSGKDAMMKTLYIFFAIASIILLVCLCCCCGGNKSAQPQSGPNEMEMEGFSSRPMARFSAPVPGMAAPVGMQPPMFAGSAAVPGMAAPVGMQPPMFAGSAAVTASAVGTRGTATAAGLAPNSVRTCPHMHPLRAELNQSHETNCDECHKEQDYGHQVYRCDPCDFDVCSRCIQLTSFIDEPAYEGTTSWKNFLVNEPIVDSQGLLAGPWGDALRAAVLYEVRQPSWPQEERFLEDRNGPAGQVIAFLEAKGFGMFEATAEHMEDVLRENPHMLRG</sequence>
<keyword evidence="2" id="KW-1133">Transmembrane helix</keyword>
<reference evidence="3" key="1">
    <citation type="submission" date="2022-10" db="EMBL/GenBank/DDBJ databases">
        <authorList>
            <person name="Chen Y."/>
            <person name="Dougan E. K."/>
            <person name="Chan C."/>
            <person name="Rhodes N."/>
            <person name="Thang M."/>
        </authorList>
    </citation>
    <scope>NUCLEOTIDE SEQUENCE</scope>
</reference>
<evidence type="ECO:0000313" key="3">
    <source>
        <dbReference type="EMBL" id="CAI3982841.1"/>
    </source>
</evidence>
<dbReference type="AlphaFoldDB" id="A0A9P1C2V4"/>
<feature type="compositionally biased region" description="Basic residues" evidence="1">
    <location>
        <begin position="283"/>
        <end position="328"/>
    </location>
</feature>
<feature type="compositionally biased region" description="Basic and acidic residues" evidence="1">
    <location>
        <begin position="223"/>
        <end position="243"/>
    </location>
</feature>
<dbReference type="EMBL" id="CAMXCT030000755">
    <property type="protein sequence ID" value="CAL4770153.1"/>
    <property type="molecule type" value="Genomic_DNA"/>
</dbReference>
<name>A0A9P1C2V4_9DINO</name>
<dbReference type="EMBL" id="CAMXCT020000755">
    <property type="protein sequence ID" value="CAL1136216.1"/>
    <property type="molecule type" value="Genomic_DNA"/>
</dbReference>
<proteinExistence type="predicted"/>
<dbReference type="SUPFAM" id="SSF57889">
    <property type="entry name" value="Cysteine-rich domain"/>
    <property type="match status" value="1"/>
</dbReference>
<accession>A0A9P1C2V4</accession>
<keyword evidence="5" id="KW-1185">Reference proteome</keyword>
<feature type="region of interest" description="Disordered" evidence="1">
    <location>
        <begin position="262"/>
        <end position="362"/>
    </location>
</feature>
<keyword evidence="2" id="KW-0812">Transmembrane</keyword>
<evidence type="ECO:0000313" key="4">
    <source>
        <dbReference type="EMBL" id="CAL4770153.1"/>
    </source>
</evidence>
<keyword evidence="2" id="KW-0472">Membrane</keyword>
<feature type="region of interest" description="Disordered" evidence="1">
    <location>
        <begin position="91"/>
        <end position="243"/>
    </location>
</feature>
<dbReference type="Proteomes" id="UP001152797">
    <property type="component" value="Unassembled WGS sequence"/>
</dbReference>
<evidence type="ECO:0000256" key="2">
    <source>
        <dbReference type="SAM" id="Phobius"/>
    </source>
</evidence>
<evidence type="ECO:0008006" key="6">
    <source>
        <dbReference type="Google" id="ProtNLM"/>
    </source>
</evidence>
<dbReference type="EMBL" id="CAMXCT010000755">
    <property type="protein sequence ID" value="CAI3982841.1"/>
    <property type="molecule type" value="Genomic_DNA"/>
</dbReference>
<feature type="transmembrane region" description="Helical" evidence="2">
    <location>
        <begin position="555"/>
        <end position="573"/>
    </location>
</feature>
<evidence type="ECO:0000313" key="5">
    <source>
        <dbReference type="Proteomes" id="UP001152797"/>
    </source>
</evidence>
<feature type="region of interest" description="Disordered" evidence="1">
    <location>
        <begin position="532"/>
        <end position="551"/>
    </location>
</feature>
<dbReference type="OrthoDB" id="445278at2759"/>
<protein>
    <recommendedName>
        <fullName evidence="6">ZZ-type domain-containing protein</fullName>
    </recommendedName>
</protein>
<comment type="caution">
    <text evidence="3">The sequence shown here is derived from an EMBL/GenBank/DDBJ whole genome shotgun (WGS) entry which is preliminary data.</text>
</comment>
<dbReference type="InterPro" id="IPR046349">
    <property type="entry name" value="C1-like_sf"/>
</dbReference>
<feature type="compositionally biased region" description="Low complexity" evidence="1">
    <location>
        <begin position="91"/>
        <end position="117"/>
    </location>
</feature>
<feature type="compositionally biased region" description="Low complexity" evidence="1">
    <location>
        <begin position="262"/>
        <end position="271"/>
    </location>
</feature>